<dbReference type="RefSeq" id="WP_095406515.1">
    <property type="nucleotide sequence ID" value="NZ_NOJZ02000056.1"/>
</dbReference>
<sequence length="137" mass="15853">MKQVTIQPKEIVYEPGELSSYIQGIKGRENYSHSTRGKIYNGEGGVRIINFSTVTIYGIIKDNNKEVGIDIDKRSILDEFERSNFTEKFSQDLTNNLPDEITLVENDYGKFEISETSCREIYFNMHPKKAQKRYGNK</sequence>
<dbReference type="EMBL" id="NOJZ02000056">
    <property type="protein sequence ID" value="RDY22450.1"/>
    <property type="molecule type" value="Genomic_DNA"/>
</dbReference>
<keyword evidence="2" id="KW-1185">Reference proteome</keyword>
<accession>A0A371IPP0</accession>
<evidence type="ECO:0000313" key="2">
    <source>
        <dbReference type="Proteomes" id="UP000243494"/>
    </source>
</evidence>
<evidence type="ECO:0000313" key="1">
    <source>
        <dbReference type="EMBL" id="RDY22450.1"/>
    </source>
</evidence>
<name>A0A371IPP0_9FIRM</name>
<dbReference type="Proteomes" id="UP000243494">
    <property type="component" value="Unassembled WGS sequence"/>
</dbReference>
<dbReference type="AlphaFoldDB" id="A0A371IPP0"/>
<reference evidence="1 2" key="1">
    <citation type="journal article" date="2017" name="Genome Announc.">
        <title>Draft Genome Sequence of Romboutsia maritimum sp. nov. Strain CCRI-22766(T), Isolated from Coastal Estuarine Mud.</title>
        <authorList>
            <person name="Maheux A.F."/>
            <person name="Boudreau D.K."/>
            <person name="Berube E."/>
            <person name="Boissinot M."/>
            <person name="Raymond F."/>
            <person name="Brodeur S."/>
            <person name="Corbeil J."/>
            <person name="Brightwell G."/>
            <person name="Broda D."/>
            <person name="Omar R.F."/>
            <person name="Bergeron M.G."/>
        </authorList>
    </citation>
    <scope>NUCLEOTIDE SEQUENCE [LARGE SCALE GENOMIC DNA]</scope>
    <source>
        <strain evidence="1 2">CCRI-22766</strain>
    </source>
</reference>
<proteinExistence type="predicted"/>
<protein>
    <submittedName>
        <fullName evidence="1">Uncharacterized protein</fullName>
    </submittedName>
</protein>
<comment type="caution">
    <text evidence="1">The sequence shown here is derived from an EMBL/GenBank/DDBJ whole genome shotgun (WGS) entry which is preliminary data.</text>
</comment>
<gene>
    <name evidence="1" type="ORF">CHF27_013375</name>
</gene>
<organism evidence="1 2">
    <name type="scientific">Romboutsia maritimum</name>
    <dbReference type="NCBI Taxonomy" id="2020948"/>
    <lineage>
        <taxon>Bacteria</taxon>
        <taxon>Bacillati</taxon>
        <taxon>Bacillota</taxon>
        <taxon>Clostridia</taxon>
        <taxon>Peptostreptococcales</taxon>
        <taxon>Peptostreptococcaceae</taxon>
        <taxon>Romboutsia</taxon>
    </lineage>
</organism>